<evidence type="ECO:0000313" key="3">
    <source>
        <dbReference type="EMBL" id="PMP10313.1"/>
    </source>
</evidence>
<dbReference type="SUPFAM" id="SSF52540">
    <property type="entry name" value="P-loop containing nucleoside triphosphate hydrolases"/>
    <property type="match status" value="1"/>
</dbReference>
<proteinExistence type="predicted"/>
<evidence type="ECO:0000313" key="5">
    <source>
        <dbReference type="Proteomes" id="UP000590068"/>
    </source>
</evidence>
<dbReference type="EMBL" id="JABCJR010000010">
    <property type="protein sequence ID" value="NMR69687.1"/>
    <property type="molecule type" value="Genomic_DNA"/>
</dbReference>
<dbReference type="AlphaFoldDB" id="A0AAP8SWK6"/>
<dbReference type="EMBL" id="MDBO01000074">
    <property type="protein sequence ID" value="PMP10313.1"/>
    <property type="molecule type" value="Genomic_DNA"/>
</dbReference>
<feature type="domain" description="AAA+ ATPase" evidence="1">
    <location>
        <begin position="174"/>
        <end position="366"/>
    </location>
</feature>
<reference evidence="3" key="2">
    <citation type="submission" date="2016-07" db="EMBL/GenBank/DDBJ databases">
        <authorList>
            <person name="Kauffman K."/>
            <person name="Arevalo P."/>
            <person name="Polz M.F."/>
        </authorList>
    </citation>
    <scope>NUCLEOTIDE SEQUENCE</scope>
    <source>
        <strain evidence="3">10N.222.49.A5</strain>
    </source>
</reference>
<reference evidence="3" key="3">
    <citation type="journal article" date="2018" name="Nature">
        <title>A major lineage of non-tailed dsDNA viruses as unrecognized killers of marine bacteria.</title>
        <authorList>
            <person name="Kauffman K.M."/>
            <person name="Hussain F.A."/>
            <person name="Yang J."/>
            <person name="Arevalo P."/>
            <person name="Brown J.M."/>
            <person name="Chang W.K."/>
            <person name="VanInsberghe D."/>
            <person name="Elsherbini J."/>
            <person name="Sharma R.S."/>
            <person name="Cutler M.B."/>
            <person name="Kelly L."/>
            <person name="Polz M.F."/>
        </authorList>
    </citation>
    <scope>NUCLEOTIDE SEQUENCE</scope>
    <source>
        <strain evidence="3">10N.222.49.A5</strain>
    </source>
</reference>
<reference evidence="4" key="1">
    <citation type="submission" date="2016-07" db="EMBL/GenBank/DDBJ databases">
        <title>Nontailed viruses are major unrecognized killers of bacteria in the ocean.</title>
        <authorList>
            <person name="Kauffman K."/>
            <person name="Hussain F."/>
            <person name="Yang J."/>
            <person name="Arevalo P."/>
            <person name="Brown J."/>
            <person name="Cutler M."/>
            <person name="Kelly L."/>
            <person name="Polz M.F."/>
        </authorList>
    </citation>
    <scope>NUCLEOTIDE SEQUENCE [LARGE SCALE GENOMIC DNA]</scope>
    <source>
        <strain evidence="4">10N.222.49.A5</strain>
    </source>
</reference>
<dbReference type="Proteomes" id="UP000235611">
    <property type="component" value="Unassembled WGS sequence"/>
</dbReference>
<dbReference type="SMART" id="SM00382">
    <property type="entry name" value="AAA"/>
    <property type="match status" value="1"/>
</dbReference>
<dbReference type="InterPro" id="IPR003593">
    <property type="entry name" value="AAA+_ATPase"/>
</dbReference>
<dbReference type="Proteomes" id="UP000590068">
    <property type="component" value="Unassembled WGS sequence"/>
</dbReference>
<gene>
    <name evidence="3" type="ORF">BCS93_10835</name>
    <name evidence="2" type="ORF">HJ568_06830</name>
</gene>
<dbReference type="RefSeq" id="WP_102322059.1">
    <property type="nucleotide sequence ID" value="NZ_JABBXC010000011.1"/>
</dbReference>
<keyword evidence="5" id="KW-1185">Reference proteome</keyword>
<comment type="caution">
    <text evidence="3">The sequence shown here is derived from an EMBL/GenBank/DDBJ whole genome shotgun (WGS) entry which is preliminary data.</text>
</comment>
<evidence type="ECO:0000259" key="1">
    <source>
        <dbReference type="SMART" id="SM00382"/>
    </source>
</evidence>
<reference evidence="2 5" key="4">
    <citation type="submission" date="2020-04" db="EMBL/GenBank/DDBJ databases">
        <title>WGS-Seq of Vibrio isolated by the O'Toole Lab.</title>
        <authorList>
            <person name="Mckone K.P."/>
            <person name="Whitaker R."/>
            <person name="Sevigney J.L."/>
            <person name="Herring J.B."/>
            <person name="O'Toole G."/>
        </authorList>
    </citation>
    <scope>NUCLEOTIDE SEQUENCE [LARGE SCALE GENOMIC DNA]</scope>
    <source>
        <strain evidence="2 5">BS_02</strain>
    </source>
</reference>
<dbReference type="Gene3D" id="3.40.50.300">
    <property type="entry name" value="P-loop containing nucleotide triphosphate hydrolases"/>
    <property type="match status" value="1"/>
</dbReference>
<dbReference type="InterPro" id="IPR027417">
    <property type="entry name" value="P-loop_NTPase"/>
</dbReference>
<name>A0AAP8SWK6_9VIBR</name>
<evidence type="ECO:0000313" key="4">
    <source>
        <dbReference type="Proteomes" id="UP000235611"/>
    </source>
</evidence>
<evidence type="ECO:0000313" key="2">
    <source>
        <dbReference type="EMBL" id="NMR69687.1"/>
    </source>
</evidence>
<protein>
    <submittedName>
        <fullName evidence="3">AAA family ATPase</fullName>
    </submittedName>
</protein>
<organism evidence="3 4">
    <name type="scientific">Vibrio breoganii</name>
    <dbReference type="NCBI Taxonomy" id="553239"/>
    <lineage>
        <taxon>Bacteria</taxon>
        <taxon>Pseudomonadati</taxon>
        <taxon>Pseudomonadota</taxon>
        <taxon>Gammaproteobacteria</taxon>
        <taxon>Vibrionales</taxon>
        <taxon>Vibrionaceae</taxon>
        <taxon>Vibrio</taxon>
    </lineage>
</organism>
<accession>A0AAP8SWK6</accession>
<sequence length="451" mass="50320">MGTIVKDNYQKKSELLPQVSPPQIISSMEELQIPEAVVENLILKHLAAYPKSDVLQLASLLGIVTHLIEDLLADLRKKALVEVFQPTAHSIFSESAKSHVRYALSEQGQLEADTAFRKDAYIGPVPVSLKIYNEMVKAQDLRANLITRQDVEGALSDVYGAQRLVPVLGPAINSGRALLLYGHAGTGKSFVAARILNSLNTSVYVPHAVYAAGNIIKVFSEQHHKPIDTEHNREVISLKSHYDKRWVLCERPNVQVGGELTMDMLEVNHSEHNRIWIAPLQMIANNGILVIDDLGRQPMPVATLLNRWIVPMEYNYDHLSLPNGQQITIPFVLTMAFSTNLNPQKIADPAFLRRLGYKIQFQALIESDYLNLWSDLSSGKGLEVLPSALESLLSLHSLHNVGYFPCLPKDILGISQDIIQFEQIAPQVDSTILQRAWDLYFTADEQGESVL</sequence>